<accession>A0A5C8ZLD7</accession>
<name>A0A5C8ZLD7_9ACTN</name>
<sequence>MTGEERSASGPAAGTPDDPGSAAPRTAGAERLAAATAAMRQHTDRGWEQVRGDVVAAALRAFRPSTPVRAVHGAGSFTVASEVVVTAVRRALEPLRDASADAVRLSTGDDDRLERIAVSVVAAYGSPLLAVADEVRRRTAAALEAVLGAEALGSAAEAVVEVDVHIGGVEVDPRRL</sequence>
<organism evidence="2 3">
    <name type="scientific">Quadrisphaera setariae</name>
    <dbReference type="NCBI Taxonomy" id="2593304"/>
    <lineage>
        <taxon>Bacteria</taxon>
        <taxon>Bacillati</taxon>
        <taxon>Actinomycetota</taxon>
        <taxon>Actinomycetes</taxon>
        <taxon>Kineosporiales</taxon>
        <taxon>Kineosporiaceae</taxon>
        <taxon>Quadrisphaera</taxon>
    </lineage>
</organism>
<dbReference type="EMBL" id="VKAC01000001">
    <property type="protein sequence ID" value="TXR57959.1"/>
    <property type="molecule type" value="Genomic_DNA"/>
</dbReference>
<feature type="region of interest" description="Disordered" evidence="1">
    <location>
        <begin position="1"/>
        <end position="45"/>
    </location>
</feature>
<dbReference type="Proteomes" id="UP000321234">
    <property type="component" value="Unassembled WGS sequence"/>
</dbReference>
<proteinExistence type="predicted"/>
<evidence type="ECO:0000256" key="1">
    <source>
        <dbReference type="SAM" id="MobiDB-lite"/>
    </source>
</evidence>
<dbReference type="RefSeq" id="WP_147924570.1">
    <property type="nucleotide sequence ID" value="NZ_VKAC01000001.1"/>
</dbReference>
<protein>
    <submittedName>
        <fullName evidence="2">Asp23/Gls24 family envelope stress response protein</fullName>
    </submittedName>
</protein>
<dbReference type="AlphaFoldDB" id="A0A5C8ZLD7"/>
<comment type="caution">
    <text evidence="2">The sequence shown here is derived from an EMBL/GenBank/DDBJ whole genome shotgun (WGS) entry which is preliminary data.</text>
</comment>
<feature type="compositionally biased region" description="Low complexity" evidence="1">
    <location>
        <begin position="22"/>
        <end position="40"/>
    </location>
</feature>
<keyword evidence="3" id="KW-1185">Reference proteome</keyword>
<evidence type="ECO:0000313" key="2">
    <source>
        <dbReference type="EMBL" id="TXR57959.1"/>
    </source>
</evidence>
<gene>
    <name evidence="2" type="ORF">FMM08_01675</name>
</gene>
<dbReference type="OrthoDB" id="5193877at2"/>
<evidence type="ECO:0000313" key="3">
    <source>
        <dbReference type="Proteomes" id="UP000321234"/>
    </source>
</evidence>
<reference evidence="2 3" key="1">
    <citation type="submission" date="2019-07" db="EMBL/GenBank/DDBJ databases">
        <title>Quadrisphaera sp. strain DD2A genome sequencing and assembly.</title>
        <authorList>
            <person name="Kim I."/>
        </authorList>
    </citation>
    <scope>NUCLEOTIDE SEQUENCE [LARGE SCALE GENOMIC DNA]</scope>
    <source>
        <strain evidence="2 3">DD2A</strain>
    </source>
</reference>